<sequence length="274" mass="30687">MRILLNNITYSYEIIGSGPKLLFLHGFTGSKQNWKGIASNLSEHFTVITIDLIGHGETDSPLDSARYEMNAACLDLNLFLEKLDINTVQLVGYSMGGRLAIAFALSYPNRVSSLILESSSPGIERIEERNLRILSDEQLAEEIVEKGITEFVNKWENIPLFESQKLLPESIQAAIRAERLTNNPIGLAGSLKGMGTGKQPSYWDQLQEIKIPSLFICGEWDEKFCTIAEEMSVRVPNSTIQKVFNAGHAIHVEQPEFFGKIVVEFLHSLTNKEE</sequence>
<dbReference type="PRINTS" id="PR00111">
    <property type="entry name" value="ABHYDROLASE"/>
</dbReference>
<comment type="pathway">
    <text evidence="3">Quinol/quinone metabolism; 1,4-dihydroxy-2-naphthoate biosynthesis; 1,4-dihydroxy-2-naphthoate from chorismate: step 3/7.</text>
</comment>
<dbReference type="InterPro" id="IPR000073">
    <property type="entry name" value="AB_hydrolase_1"/>
</dbReference>
<keyword evidence="2 3" id="KW-0456">Lyase</keyword>
<evidence type="ECO:0000313" key="5">
    <source>
        <dbReference type="EMBL" id="MFD1739171.1"/>
    </source>
</evidence>
<reference evidence="6" key="1">
    <citation type="journal article" date="2019" name="Int. J. Syst. Evol. Microbiol.">
        <title>The Global Catalogue of Microorganisms (GCM) 10K type strain sequencing project: providing services to taxonomists for standard genome sequencing and annotation.</title>
        <authorList>
            <consortium name="The Broad Institute Genomics Platform"/>
            <consortium name="The Broad Institute Genome Sequencing Center for Infectious Disease"/>
            <person name="Wu L."/>
            <person name="Ma J."/>
        </authorList>
    </citation>
    <scope>NUCLEOTIDE SEQUENCE [LARGE SCALE GENOMIC DNA]</scope>
    <source>
        <strain evidence="6">CCUG 49339</strain>
    </source>
</reference>
<evidence type="ECO:0000256" key="2">
    <source>
        <dbReference type="ARBA" id="ARBA00023239"/>
    </source>
</evidence>
<keyword evidence="6" id="KW-1185">Reference proteome</keyword>
<dbReference type="PANTHER" id="PTHR42916:SF1">
    <property type="entry name" value="PROTEIN PHYLLO, CHLOROPLASTIC"/>
    <property type="match status" value="1"/>
</dbReference>
<evidence type="ECO:0000313" key="6">
    <source>
        <dbReference type="Proteomes" id="UP001597214"/>
    </source>
</evidence>
<dbReference type="HAMAP" id="MF_01660">
    <property type="entry name" value="MenH"/>
    <property type="match status" value="1"/>
</dbReference>
<dbReference type="GO" id="GO:0070205">
    <property type="term" value="F:2-succinyl-6-hydroxy-2,4-cyclohexadiene-1-carboxylate synthase activity"/>
    <property type="evidence" value="ECO:0007669"/>
    <property type="project" value="UniProtKB-EC"/>
</dbReference>
<comment type="function">
    <text evidence="3">Catalyzes a proton abstraction reaction that results in 2,5-elimination of pyruvate from 2-succinyl-5-enolpyruvyl-6-hydroxy-3-cyclohexene-1-carboxylate (SEPHCHC) and the formation of 2-succinyl-6-hydroxy-2,4-cyclohexadiene-1-carboxylate (SHCHC).</text>
</comment>
<dbReference type="EMBL" id="JBHUEM010000054">
    <property type="protein sequence ID" value="MFD1739171.1"/>
    <property type="molecule type" value="Genomic_DNA"/>
</dbReference>
<comment type="catalytic activity">
    <reaction evidence="3">
        <text>5-enolpyruvoyl-6-hydroxy-2-succinyl-cyclohex-3-ene-1-carboxylate = (1R,6R)-6-hydroxy-2-succinyl-cyclohexa-2,4-diene-1-carboxylate + pyruvate</text>
        <dbReference type="Rhea" id="RHEA:25597"/>
        <dbReference type="ChEBI" id="CHEBI:15361"/>
        <dbReference type="ChEBI" id="CHEBI:58689"/>
        <dbReference type="ChEBI" id="CHEBI:58818"/>
        <dbReference type="EC" id="4.2.99.20"/>
    </reaction>
</comment>
<proteinExistence type="inferred from homology"/>
<dbReference type="PRINTS" id="PR00412">
    <property type="entry name" value="EPOXHYDRLASE"/>
</dbReference>
<dbReference type="SUPFAM" id="SSF53474">
    <property type="entry name" value="alpha/beta-Hydrolases"/>
    <property type="match status" value="1"/>
</dbReference>
<dbReference type="Gene3D" id="3.40.50.1820">
    <property type="entry name" value="alpha/beta hydrolase"/>
    <property type="match status" value="1"/>
</dbReference>
<protein>
    <recommendedName>
        <fullName evidence="3">Putative 2-succinyl-6-hydroxy-2,4-cyclohexadiene-1-carboxylate synthase</fullName>
        <shortName evidence="3">SHCHC synthase</shortName>
        <ecNumber evidence="3">4.2.99.20</ecNumber>
    </recommendedName>
</protein>
<dbReference type="RefSeq" id="WP_377930406.1">
    <property type="nucleotide sequence ID" value="NZ_JBHUEM010000054.1"/>
</dbReference>
<dbReference type="InterPro" id="IPR000639">
    <property type="entry name" value="Epox_hydrolase-like"/>
</dbReference>
<evidence type="ECO:0000256" key="1">
    <source>
        <dbReference type="ARBA" id="ARBA00022428"/>
    </source>
</evidence>
<feature type="domain" description="AB hydrolase-1" evidence="4">
    <location>
        <begin position="21"/>
        <end position="254"/>
    </location>
</feature>
<dbReference type="Pfam" id="PF00561">
    <property type="entry name" value="Abhydrolase_1"/>
    <property type="match status" value="1"/>
</dbReference>
<dbReference type="InterPro" id="IPR022485">
    <property type="entry name" value="SHCHC_synthase_MenH"/>
</dbReference>
<keyword evidence="1 3" id="KW-0474">Menaquinone biosynthesis</keyword>
<dbReference type="PANTHER" id="PTHR42916">
    <property type="entry name" value="2-SUCCINYL-5-ENOLPYRUVYL-6-HYDROXY-3-CYCLOHEXENE-1-CARBOXYLATE SYNTHASE"/>
    <property type="match status" value="1"/>
</dbReference>
<comment type="similarity">
    <text evidence="3">Belongs to the AB hydrolase superfamily. MenH family.</text>
</comment>
<organism evidence="5 6">
    <name type="scientific">Bacillus salitolerans</name>
    <dbReference type="NCBI Taxonomy" id="1437434"/>
    <lineage>
        <taxon>Bacteria</taxon>
        <taxon>Bacillati</taxon>
        <taxon>Bacillota</taxon>
        <taxon>Bacilli</taxon>
        <taxon>Bacillales</taxon>
        <taxon>Bacillaceae</taxon>
        <taxon>Bacillus</taxon>
    </lineage>
</organism>
<comment type="caution">
    <text evidence="5">The sequence shown here is derived from an EMBL/GenBank/DDBJ whole genome shotgun (WGS) entry which is preliminary data.</text>
</comment>
<comment type="pathway">
    <text evidence="3">Quinol/quinone metabolism; menaquinone biosynthesis.</text>
</comment>
<evidence type="ECO:0000259" key="4">
    <source>
        <dbReference type="Pfam" id="PF00561"/>
    </source>
</evidence>
<comment type="subunit">
    <text evidence="3">Monomer.</text>
</comment>
<evidence type="ECO:0000256" key="3">
    <source>
        <dbReference type="HAMAP-Rule" id="MF_01660"/>
    </source>
</evidence>
<dbReference type="NCBIfam" id="TIGR03695">
    <property type="entry name" value="menH_SHCHC"/>
    <property type="match status" value="1"/>
</dbReference>
<dbReference type="EC" id="4.2.99.20" evidence="3"/>
<dbReference type="InterPro" id="IPR029058">
    <property type="entry name" value="AB_hydrolase_fold"/>
</dbReference>
<name>A0ABW4LVT9_9BACI</name>
<gene>
    <name evidence="3 5" type="primary">menH</name>
    <name evidence="5" type="ORF">ACFSCX_22060</name>
</gene>
<accession>A0ABW4LVT9</accession>
<dbReference type="Proteomes" id="UP001597214">
    <property type="component" value="Unassembled WGS sequence"/>
</dbReference>